<dbReference type="CDD" id="cd00067">
    <property type="entry name" value="GAL4"/>
    <property type="match status" value="1"/>
</dbReference>
<dbReference type="PROSITE" id="PS50048">
    <property type="entry name" value="ZN2_CY6_FUNGAL_2"/>
    <property type="match status" value="1"/>
</dbReference>
<evidence type="ECO:0000259" key="8">
    <source>
        <dbReference type="PROSITE" id="PS50048"/>
    </source>
</evidence>
<keyword evidence="10" id="KW-1185">Reference proteome</keyword>
<dbReference type="InterPro" id="IPR007219">
    <property type="entry name" value="XnlR_reg_dom"/>
</dbReference>
<accession>A0A9P9WJ58</accession>
<evidence type="ECO:0000313" key="9">
    <source>
        <dbReference type="EMBL" id="KAI1866410.1"/>
    </source>
</evidence>
<comment type="caution">
    <text evidence="9">The sequence shown here is derived from an EMBL/GenBank/DDBJ whole genome shotgun (WGS) entry which is preliminary data.</text>
</comment>
<proteinExistence type="predicted"/>
<evidence type="ECO:0000256" key="4">
    <source>
        <dbReference type="ARBA" id="ARBA00023125"/>
    </source>
</evidence>
<keyword evidence="5" id="KW-0804">Transcription</keyword>
<keyword evidence="4" id="KW-0238">DNA-binding</keyword>
<dbReference type="GO" id="GO:0000978">
    <property type="term" value="F:RNA polymerase II cis-regulatory region sequence-specific DNA binding"/>
    <property type="evidence" value="ECO:0007669"/>
    <property type="project" value="TreeGrafter"/>
</dbReference>
<evidence type="ECO:0000256" key="2">
    <source>
        <dbReference type="ARBA" id="ARBA00022833"/>
    </source>
</evidence>
<feature type="domain" description="Zn(2)-C6 fungal-type" evidence="8">
    <location>
        <begin position="24"/>
        <end position="54"/>
    </location>
</feature>
<feature type="compositionally biased region" description="Low complexity" evidence="7">
    <location>
        <begin position="104"/>
        <end position="120"/>
    </location>
</feature>
<dbReference type="InterPro" id="IPR051430">
    <property type="entry name" value="Fungal_TF_Env_Response"/>
</dbReference>
<evidence type="ECO:0000256" key="5">
    <source>
        <dbReference type="ARBA" id="ARBA00023163"/>
    </source>
</evidence>
<feature type="region of interest" description="Disordered" evidence="7">
    <location>
        <begin position="101"/>
        <end position="120"/>
    </location>
</feature>
<dbReference type="Pfam" id="PF04082">
    <property type="entry name" value="Fungal_trans"/>
    <property type="match status" value="1"/>
</dbReference>
<sequence length="371" mass="41446">MQSSDMALGNWMNNTRKKRRPALACSSCRRRKIRCDRQTPCEQCIKANIETCSYVTSSRASPNSAPFHPQDTQFYVFEQAPSQFRMETNFTTSSNWMPEVPSDASSTLSSHHGHSLSKGASLPAEQVQVSAASGPFSQSPLENWFPAIKRATRGSFSRTRFYGQSHWLNFVHQAVITAHEANESNRCTIARCRSLSDVIATQEAVRSQTAFDSYRDLIPDRAVADVLIQAYLRTFQRVFGILSVATFLDNYKAFQANPDAVGDTFAVPLALVLCLGSSFCSQEAGIARNTVLGWVGFASSRIYSSIDTKELNLDVIRTHCLFFLTRQVFCVDESNHWLPAGSLMRLAIHLSLHIDPVKHDFQDMPPSEIEA</sequence>
<dbReference type="PANTHER" id="PTHR31944">
    <property type="entry name" value="HEME-RESPONSIVE ZINC FINGER TRANSCRIPTION FACTOR HAP1"/>
    <property type="match status" value="1"/>
</dbReference>
<dbReference type="Pfam" id="PF00172">
    <property type="entry name" value="Zn_clus"/>
    <property type="match status" value="1"/>
</dbReference>
<dbReference type="SMART" id="SM00066">
    <property type="entry name" value="GAL4"/>
    <property type="match status" value="1"/>
</dbReference>
<evidence type="ECO:0000256" key="7">
    <source>
        <dbReference type="SAM" id="MobiDB-lite"/>
    </source>
</evidence>
<dbReference type="GO" id="GO:0001228">
    <property type="term" value="F:DNA-binding transcription activator activity, RNA polymerase II-specific"/>
    <property type="evidence" value="ECO:0007669"/>
    <property type="project" value="TreeGrafter"/>
</dbReference>
<protein>
    <recommendedName>
        <fullName evidence="8">Zn(2)-C6 fungal-type domain-containing protein</fullName>
    </recommendedName>
</protein>
<reference evidence="9" key="1">
    <citation type="submission" date="2021-03" db="EMBL/GenBank/DDBJ databases">
        <title>Revisited historic fungal species revealed as producer of novel bioactive compounds through whole genome sequencing and comparative genomics.</title>
        <authorList>
            <person name="Vignolle G.A."/>
            <person name="Hochenegger N."/>
            <person name="Mach R.L."/>
            <person name="Mach-Aigner A.R."/>
            <person name="Javad Rahimi M."/>
            <person name="Salim K.A."/>
            <person name="Chan C.M."/>
            <person name="Lim L.B.L."/>
            <person name="Cai F."/>
            <person name="Druzhinina I.S."/>
            <person name="U'Ren J.M."/>
            <person name="Derntl C."/>
        </authorList>
    </citation>
    <scope>NUCLEOTIDE SEQUENCE</scope>
    <source>
        <strain evidence="9">TUCIM 5799</strain>
    </source>
</reference>
<evidence type="ECO:0000256" key="1">
    <source>
        <dbReference type="ARBA" id="ARBA00022723"/>
    </source>
</evidence>
<dbReference type="InterPro" id="IPR001138">
    <property type="entry name" value="Zn2Cys6_DnaBD"/>
</dbReference>
<evidence type="ECO:0000256" key="3">
    <source>
        <dbReference type="ARBA" id="ARBA00023015"/>
    </source>
</evidence>
<dbReference type="InterPro" id="IPR036864">
    <property type="entry name" value="Zn2-C6_fun-type_DNA-bd_sf"/>
</dbReference>
<dbReference type="AlphaFoldDB" id="A0A9P9WJ58"/>
<dbReference type="PROSITE" id="PS00463">
    <property type="entry name" value="ZN2_CY6_FUNGAL_1"/>
    <property type="match status" value="1"/>
</dbReference>
<keyword evidence="6" id="KW-0539">Nucleus</keyword>
<dbReference type="CDD" id="cd12148">
    <property type="entry name" value="fungal_TF_MHR"/>
    <property type="match status" value="1"/>
</dbReference>
<dbReference type="GO" id="GO:0005634">
    <property type="term" value="C:nucleus"/>
    <property type="evidence" value="ECO:0007669"/>
    <property type="project" value="TreeGrafter"/>
</dbReference>
<keyword evidence="1" id="KW-0479">Metal-binding</keyword>
<dbReference type="Proteomes" id="UP000829685">
    <property type="component" value="Unassembled WGS sequence"/>
</dbReference>
<keyword evidence="3" id="KW-0805">Transcription regulation</keyword>
<dbReference type="SUPFAM" id="SSF57701">
    <property type="entry name" value="Zn2/Cys6 DNA-binding domain"/>
    <property type="match status" value="1"/>
</dbReference>
<evidence type="ECO:0000313" key="10">
    <source>
        <dbReference type="Proteomes" id="UP000829685"/>
    </source>
</evidence>
<name>A0A9P9WJ58_9PEZI</name>
<dbReference type="Gene3D" id="4.10.240.10">
    <property type="entry name" value="Zn(2)-C6 fungal-type DNA-binding domain"/>
    <property type="match status" value="1"/>
</dbReference>
<dbReference type="EMBL" id="JAFIMR010000020">
    <property type="protein sequence ID" value="KAI1866410.1"/>
    <property type="molecule type" value="Genomic_DNA"/>
</dbReference>
<keyword evidence="2" id="KW-0862">Zinc</keyword>
<organism evidence="9 10">
    <name type="scientific">Neoarthrinium moseri</name>
    <dbReference type="NCBI Taxonomy" id="1658444"/>
    <lineage>
        <taxon>Eukaryota</taxon>
        <taxon>Fungi</taxon>
        <taxon>Dikarya</taxon>
        <taxon>Ascomycota</taxon>
        <taxon>Pezizomycotina</taxon>
        <taxon>Sordariomycetes</taxon>
        <taxon>Xylariomycetidae</taxon>
        <taxon>Amphisphaeriales</taxon>
        <taxon>Apiosporaceae</taxon>
        <taxon>Neoarthrinium</taxon>
    </lineage>
</organism>
<dbReference type="PANTHER" id="PTHR31944:SF129">
    <property type="entry name" value="ASPYRIDONES CLUSTER REGULATOR APDR-RELATED"/>
    <property type="match status" value="1"/>
</dbReference>
<dbReference type="GO" id="GO:0006351">
    <property type="term" value="P:DNA-templated transcription"/>
    <property type="evidence" value="ECO:0007669"/>
    <property type="project" value="InterPro"/>
</dbReference>
<evidence type="ECO:0000256" key="6">
    <source>
        <dbReference type="ARBA" id="ARBA00023242"/>
    </source>
</evidence>
<dbReference type="GO" id="GO:0008270">
    <property type="term" value="F:zinc ion binding"/>
    <property type="evidence" value="ECO:0007669"/>
    <property type="project" value="InterPro"/>
</dbReference>
<gene>
    <name evidence="9" type="ORF">JX265_007711</name>
</gene>